<sequence length="158" mass="18655">MMQKDMGRKRLKKVILLMILDLEDDMAEVSASWLSSTIEDELRKKEIEILKMEIKNVKRVYMKRKTPSITTSEVTKPAPEELVEELSRKTIEDILSQDYHDEVNAQIKLEDNMAEVVASWLSSITEDELRKKEIERLKMEIKNVKRVYMKRKTHCINT</sequence>
<proteinExistence type="predicted"/>
<comment type="caution">
    <text evidence="1">The sequence shown here is derived from an EMBL/GenBank/DDBJ whole genome shotgun (WGS) entry which is preliminary data.</text>
</comment>
<evidence type="ECO:0000313" key="1">
    <source>
        <dbReference type="EMBL" id="KAI3807265.1"/>
    </source>
</evidence>
<reference evidence="1 2" key="2">
    <citation type="journal article" date="2022" name="Mol. Ecol. Resour.">
        <title>The genomes of chicory, endive, great burdock and yacon provide insights into Asteraceae paleo-polyploidization history and plant inulin production.</title>
        <authorList>
            <person name="Fan W."/>
            <person name="Wang S."/>
            <person name="Wang H."/>
            <person name="Wang A."/>
            <person name="Jiang F."/>
            <person name="Liu H."/>
            <person name="Zhao H."/>
            <person name="Xu D."/>
            <person name="Zhang Y."/>
        </authorList>
    </citation>
    <scope>NUCLEOTIDE SEQUENCE [LARGE SCALE GENOMIC DNA]</scope>
    <source>
        <strain evidence="2">cv. Yunnan</strain>
        <tissue evidence="1">Leaves</tissue>
    </source>
</reference>
<organism evidence="1 2">
    <name type="scientific">Smallanthus sonchifolius</name>
    <dbReference type="NCBI Taxonomy" id="185202"/>
    <lineage>
        <taxon>Eukaryota</taxon>
        <taxon>Viridiplantae</taxon>
        <taxon>Streptophyta</taxon>
        <taxon>Embryophyta</taxon>
        <taxon>Tracheophyta</taxon>
        <taxon>Spermatophyta</taxon>
        <taxon>Magnoliopsida</taxon>
        <taxon>eudicotyledons</taxon>
        <taxon>Gunneridae</taxon>
        <taxon>Pentapetalae</taxon>
        <taxon>asterids</taxon>
        <taxon>campanulids</taxon>
        <taxon>Asterales</taxon>
        <taxon>Asteraceae</taxon>
        <taxon>Asteroideae</taxon>
        <taxon>Heliantheae alliance</taxon>
        <taxon>Millerieae</taxon>
        <taxon>Smallanthus</taxon>
    </lineage>
</organism>
<evidence type="ECO:0000313" key="2">
    <source>
        <dbReference type="Proteomes" id="UP001056120"/>
    </source>
</evidence>
<dbReference type="EMBL" id="CM042025">
    <property type="protein sequence ID" value="KAI3807265.1"/>
    <property type="molecule type" value="Genomic_DNA"/>
</dbReference>
<reference evidence="2" key="1">
    <citation type="journal article" date="2022" name="Mol. Ecol. Resour.">
        <title>The genomes of chicory, endive, great burdock and yacon provide insights into Asteraceae palaeo-polyploidization history and plant inulin production.</title>
        <authorList>
            <person name="Fan W."/>
            <person name="Wang S."/>
            <person name="Wang H."/>
            <person name="Wang A."/>
            <person name="Jiang F."/>
            <person name="Liu H."/>
            <person name="Zhao H."/>
            <person name="Xu D."/>
            <person name="Zhang Y."/>
        </authorList>
    </citation>
    <scope>NUCLEOTIDE SEQUENCE [LARGE SCALE GENOMIC DNA]</scope>
    <source>
        <strain evidence="2">cv. Yunnan</strain>
    </source>
</reference>
<accession>A0ACB9IIE5</accession>
<protein>
    <submittedName>
        <fullName evidence="1">Uncharacterized protein</fullName>
    </submittedName>
</protein>
<dbReference type="Proteomes" id="UP001056120">
    <property type="component" value="Linkage Group LG08"/>
</dbReference>
<name>A0ACB9IIE5_9ASTR</name>
<gene>
    <name evidence="1" type="ORF">L1987_23190</name>
</gene>
<keyword evidence="2" id="KW-1185">Reference proteome</keyword>